<dbReference type="PRINTS" id="PR01438">
    <property type="entry name" value="UNVRSLSTRESS"/>
</dbReference>
<evidence type="ECO:0000259" key="2">
    <source>
        <dbReference type="Pfam" id="PF00582"/>
    </source>
</evidence>
<dbReference type="Pfam" id="PF00582">
    <property type="entry name" value="Usp"/>
    <property type="match status" value="1"/>
</dbReference>
<dbReference type="PANTHER" id="PTHR46268">
    <property type="entry name" value="STRESS RESPONSE PROTEIN NHAX"/>
    <property type="match status" value="1"/>
</dbReference>
<evidence type="ECO:0000256" key="1">
    <source>
        <dbReference type="ARBA" id="ARBA00008791"/>
    </source>
</evidence>
<organism evidence="3 4">
    <name type="scientific">Candidatus Segetimicrobium genomatis</name>
    <dbReference type="NCBI Taxonomy" id="2569760"/>
    <lineage>
        <taxon>Bacteria</taxon>
        <taxon>Bacillati</taxon>
        <taxon>Candidatus Sysuimicrobiota</taxon>
        <taxon>Candidatus Sysuimicrobiia</taxon>
        <taxon>Candidatus Sysuimicrobiales</taxon>
        <taxon>Candidatus Segetimicrobiaceae</taxon>
        <taxon>Candidatus Segetimicrobium</taxon>
    </lineage>
</organism>
<comment type="caution">
    <text evidence="3">The sequence shown here is derived from an EMBL/GenBank/DDBJ whole genome shotgun (WGS) entry which is preliminary data.</text>
</comment>
<dbReference type="Gene3D" id="3.40.50.620">
    <property type="entry name" value="HUPs"/>
    <property type="match status" value="1"/>
</dbReference>
<accession>A0A537IZC0</accession>
<proteinExistence type="inferred from homology"/>
<reference evidence="3 4" key="1">
    <citation type="journal article" date="2019" name="Nat. Microbiol.">
        <title>Mediterranean grassland soil C-N compound turnover is dependent on rainfall and depth, and is mediated by genomically divergent microorganisms.</title>
        <authorList>
            <person name="Diamond S."/>
            <person name="Andeer P.F."/>
            <person name="Li Z."/>
            <person name="Crits-Christoph A."/>
            <person name="Burstein D."/>
            <person name="Anantharaman K."/>
            <person name="Lane K.R."/>
            <person name="Thomas B.C."/>
            <person name="Pan C."/>
            <person name="Northen T.R."/>
            <person name="Banfield J.F."/>
        </authorList>
    </citation>
    <scope>NUCLEOTIDE SEQUENCE [LARGE SCALE GENOMIC DNA]</scope>
    <source>
        <strain evidence="3">NP_8</strain>
    </source>
</reference>
<evidence type="ECO:0000313" key="3">
    <source>
        <dbReference type="EMBL" id="TMI76615.1"/>
    </source>
</evidence>
<protein>
    <submittedName>
        <fullName evidence="3">Universal stress protein</fullName>
    </submittedName>
</protein>
<dbReference type="InterPro" id="IPR006015">
    <property type="entry name" value="Universal_stress_UspA"/>
</dbReference>
<dbReference type="CDD" id="cd00293">
    <property type="entry name" value="USP-like"/>
    <property type="match status" value="1"/>
</dbReference>
<sequence>MTTARRQTAPRVKRVLAPTDFSPGAESALQWGTSVSAAFDAELVILNVLDLSLAGVAGLPTGFAAMPAAAELIGRLRAETKTEMAKIAARYPKATTLVREGIPRTGILDVAREVGADLIVMGTHGRTGLAHIFFGSVAEYVVRHSRIPVLTVRQEEG</sequence>
<name>A0A537IZC0_9BACT</name>
<dbReference type="AlphaFoldDB" id="A0A537IZC0"/>
<dbReference type="InterPro" id="IPR006016">
    <property type="entry name" value="UspA"/>
</dbReference>
<dbReference type="InterPro" id="IPR014729">
    <property type="entry name" value="Rossmann-like_a/b/a_fold"/>
</dbReference>
<gene>
    <name evidence="3" type="ORF">E6H05_03220</name>
</gene>
<dbReference type="PANTHER" id="PTHR46268:SF6">
    <property type="entry name" value="UNIVERSAL STRESS PROTEIN UP12"/>
    <property type="match status" value="1"/>
</dbReference>
<dbReference type="Proteomes" id="UP000318834">
    <property type="component" value="Unassembled WGS sequence"/>
</dbReference>
<feature type="domain" description="UspA" evidence="2">
    <location>
        <begin position="13"/>
        <end position="153"/>
    </location>
</feature>
<evidence type="ECO:0000313" key="4">
    <source>
        <dbReference type="Proteomes" id="UP000318834"/>
    </source>
</evidence>
<comment type="similarity">
    <text evidence="1">Belongs to the universal stress protein A family.</text>
</comment>
<dbReference type="SUPFAM" id="SSF52402">
    <property type="entry name" value="Adenine nucleotide alpha hydrolases-like"/>
    <property type="match status" value="1"/>
</dbReference>
<dbReference type="EMBL" id="VBAP01000016">
    <property type="protein sequence ID" value="TMI76615.1"/>
    <property type="molecule type" value="Genomic_DNA"/>
</dbReference>